<dbReference type="PROSITE" id="PS50013">
    <property type="entry name" value="CHROMO_2"/>
    <property type="match status" value="1"/>
</dbReference>
<dbReference type="Gene3D" id="2.40.50.40">
    <property type="match status" value="1"/>
</dbReference>
<accession>Q948W3</accession>
<name>Q948W3_PHYPA</name>
<evidence type="ECO:0000259" key="1">
    <source>
        <dbReference type="PROSITE" id="PS50013"/>
    </source>
</evidence>
<feature type="domain" description="Chromo" evidence="1">
    <location>
        <begin position="7"/>
        <end position="37"/>
    </location>
</feature>
<evidence type="ECO:0000313" key="2">
    <source>
        <dbReference type="EMBL" id="BAB64355.1"/>
    </source>
</evidence>
<reference evidence="2" key="1">
    <citation type="journal article" date="2002" name="J. Mol. Evol.">
        <title>A novel gene family in moss (Physcomitrella patens) shows sequence homology and a phylogenetic relationship with the TIR-NBS class of plant disease resistance genes.</title>
        <authorList>
            <person name="Akita M."/>
            <person name="Valkonen J.P.T."/>
        </authorList>
    </citation>
    <scope>NUCLEOTIDE SEQUENCE</scope>
</reference>
<sequence length="37" mass="4718">MDNNKEFKVEEVLDLRWHQNKLEYLVHWHRYDISKCT</sequence>
<dbReference type="SUPFAM" id="SSF54160">
    <property type="entry name" value="Chromo domain-like"/>
    <property type="match status" value="1"/>
</dbReference>
<dbReference type="Pfam" id="PF00385">
    <property type="entry name" value="Chromo"/>
    <property type="match status" value="1"/>
</dbReference>
<dbReference type="EMBL" id="AB048267">
    <property type="protein sequence ID" value="BAB64355.1"/>
    <property type="molecule type" value="Genomic_DNA"/>
</dbReference>
<dbReference type="AlphaFoldDB" id="Q948W3"/>
<organism evidence="2">
    <name type="scientific">Physcomitrium patens</name>
    <name type="common">Spreading-leaved earth moss</name>
    <name type="synonym">Physcomitrella patens</name>
    <dbReference type="NCBI Taxonomy" id="3218"/>
    <lineage>
        <taxon>Eukaryota</taxon>
        <taxon>Viridiplantae</taxon>
        <taxon>Streptophyta</taxon>
        <taxon>Embryophyta</taxon>
        <taxon>Bryophyta</taxon>
        <taxon>Bryophytina</taxon>
        <taxon>Bryopsida</taxon>
        <taxon>Funariidae</taxon>
        <taxon>Funariales</taxon>
        <taxon>Funariaceae</taxon>
        <taxon>Physcomitrium</taxon>
    </lineage>
</organism>
<proteinExistence type="predicted"/>
<dbReference type="InterPro" id="IPR000953">
    <property type="entry name" value="Chromo/chromo_shadow_dom"/>
</dbReference>
<protein>
    <recommendedName>
        <fullName evidence="1">Chromo domain-containing protein</fullName>
    </recommendedName>
</protein>
<dbReference type="InterPro" id="IPR016197">
    <property type="entry name" value="Chromo-like_dom_sf"/>
</dbReference>
<dbReference type="InterPro" id="IPR023780">
    <property type="entry name" value="Chromo_domain"/>
</dbReference>